<reference evidence="2 3" key="1">
    <citation type="submission" date="2020-08" db="EMBL/GenBank/DDBJ databases">
        <title>Genomic Encyclopedia of Type Strains, Phase IV (KMG-IV): sequencing the most valuable type-strain genomes for metagenomic binning, comparative biology and taxonomic classification.</title>
        <authorList>
            <person name="Goeker M."/>
        </authorList>
    </citation>
    <scope>NUCLEOTIDE SEQUENCE [LARGE SCALE GENOMIC DNA]</scope>
    <source>
        <strain evidence="2 3">DSM 25966</strain>
    </source>
</reference>
<accession>A0A840ATV8</accession>
<keyword evidence="3" id="KW-1185">Reference proteome</keyword>
<dbReference type="InterPro" id="IPR007138">
    <property type="entry name" value="ABM_dom"/>
</dbReference>
<dbReference type="Proteomes" id="UP000553963">
    <property type="component" value="Unassembled WGS sequence"/>
</dbReference>
<evidence type="ECO:0000259" key="1">
    <source>
        <dbReference type="PROSITE" id="PS51725"/>
    </source>
</evidence>
<dbReference type="SUPFAM" id="SSF54909">
    <property type="entry name" value="Dimeric alpha+beta barrel"/>
    <property type="match status" value="1"/>
</dbReference>
<evidence type="ECO:0000313" key="2">
    <source>
        <dbReference type="EMBL" id="MBB3931875.1"/>
    </source>
</evidence>
<comment type="caution">
    <text evidence="2">The sequence shown here is derived from an EMBL/GenBank/DDBJ whole genome shotgun (WGS) entry which is preliminary data.</text>
</comment>
<keyword evidence="2" id="KW-0560">Oxidoreductase</keyword>
<dbReference type="AlphaFoldDB" id="A0A840ATV8"/>
<dbReference type="PROSITE" id="PS51725">
    <property type="entry name" value="ABM"/>
    <property type="match status" value="1"/>
</dbReference>
<proteinExistence type="predicted"/>
<dbReference type="RefSeq" id="WP_183399481.1">
    <property type="nucleotide sequence ID" value="NZ_JACIDS010000003.1"/>
</dbReference>
<sequence length="101" mass="11273">MIVEHALLNVKAGQEAAFEAAMREAAPLIAASPGFLGIEVRPSCESSGLYLLLVQWRSLEDHDPGFRSSERYQRWKALLHRFYEPFPTVGHFAAPIALSPH</sequence>
<protein>
    <submittedName>
        <fullName evidence="2">Heme-degrading monooxygenase HmoA</fullName>
    </submittedName>
</protein>
<feature type="domain" description="ABM" evidence="1">
    <location>
        <begin position="2"/>
        <end position="92"/>
    </location>
</feature>
<gene>
    <name evidence="2" type="ORF">GGR25_002925</name>
</gene>
<keyword evidence="2" id="KW-0503">Monooxygenase</keyword>
<dbReference type="GO" id="GO:0004497">
    <property type="term" value="F:monooxygenase activity"/>
    <property type="evidence" value="ECO:0007669"/>
    <property type="project" value="UniProtKB-KW"/>
</dbReference>
<dbReference type="Pfam" id="PF03992">
    <property type="entry name" value="ABM"/>
    <property type="match status" value="1"/>
</dbReference>
<dbReference type="Gene3D" id="3.30.70.100">
    <property type="match status" value="1"/>
</dbReference>
<organism evidence="2 3">
    <name type="scientific">Kaistia hirudinis</name>
    <dbReference type="NCBI Taxonomy" id="1293440"/>
    <lineage>
        <taxon>Bacteria</taxon>
        <taxon>Pseudomonadati</taxon>
        <taxon>Pseudomonadota</taxon>
        <taxon>Alphaproteobacteria</taxon>
        <taxon>Hyphomicrobiales</taxon>
        <taxon>Kaistiaceae</taxon>
        <taxon>Kaistia</taxon>
    </lineage>
</organism>
<dbReference type="InterPro" id="IPR011008">
    <property type="entry name" value="Dimeric_a/b-barrel"/>
</dbReference>
<dbReference type="EMBL" id="JACIDS010000003">
    <property type="protein sequence ID" value="MBB3931875.1"/>
    <property type="molecule type" value="Genomic_DNA"/>
</dbReference>
<name>A0A840ATV8_9HYPH</name>
<evidence type="ECO:0000313" key="3">
    <source>
        <dbReference type="Proteomes" id="UP000553963"/>
    </source>
</evidence>